<feature type="region of interest" description="Disordered" evidence="1">
    <location>
        <begin position="1"/>
        <end position="23"/>
    </location>
</feature>
<sequence length="806" mass="89299">MFCADLIRNGPKHPSTHSQGTDDLTKSSMLAAEYSWRVDYIGGVAKALWRYLAGLDASVADLYARYASIVQSSGTGKSRAVDELSKTHFVIPINLRAPGTTGYPPPDGDLEMFLCQTSGRSQQDRYRLFCAFLQALFQTTVRALNNELDLDSSEDKFMDSDRPEELARKFRNHMSLGMSVNGHGGYRIGFYKEVVRVTTNILASGGFNPPSSNLNAPTPTTTKISTPSSNPNDPTPASFETPNLTKTAAATKTQTEAQLALQELVDRLLKAVSRSSKCPNPLVIIAFDEAQTLNGAVMRTNEPIWSNFTELRRALRHHISNPSLLALFLSTTGEIDQFASSRSRDYSARFYLGNFSAYRPFVVLGFDQLAKRLKFDGTEDLSLVTTLEFIASYGRPLWGTIFSFTDPSVKEIQDNIVQYGAMKLLGGGAITNITDLDEEQKLACLSQRLPIEFDSTSYIAQSQQQQQVEGHMRICMKVDVGFESMITISPSEPLLSEAAYYTMCHFQMDCPAAFRGILNGFSVHKGDRGEMLVLLLQMMARDQAVSPSKSRLYAGPGCSCTVPGFLKALFEPKQKEILSAQGMVLTAQQFEQSRESLEVTFKDTTIYCTHWLKPHQDKIVSTHYLVRLFARGAAVLCGNNHSGIDGVMPYLYKGTTLAASNIGAILWQSKNDEKYGNNPQVDLFTSMDPYSTGLFDEPTDIPVIRIVFALAAKEPSIEIVTTAESKSGKEFTTYDIWVAGLGPEIFGVMTDKGVWEALLQASYGWRDMYKGVDAEETIISKQMTPGLAEDDPFWDLWVDNDAENKI</sequence>
<evidence type="ECO:0000313" key="2">
    <source>
        <dbReference type="EMBL" id="RXW15100.1"/>
    </source>
</evidence>
<protein>
    <submittedName>
        <fullName evidence="2">Uncharacterized protein</fullName>
    </submittedName>
</protein>
<evidence type="ECO:0000256" key="1">
    <source>
        <dbReference type="SAM" id="MobiDB-lite"/>
    </source>
</evidence>
<dbReference type="EMBL" id="SDEE01000599">
    <property type="protein sequence ID" value="RXW15100.1"/>
    <property type="molecule type" value="Genomic_DNA"/>
</dbReference>
<dbReference type="STRING" id="2316362.A0A4Q2D6K5"/>
<dbReference type="AlphaFoldDB" id="A0A4Q2D6K5"/>
<dbReference type="OrthoDB" id="107110at2759"/>
<gene>
    <name evidence="2" type="ORF">EST38_g10749</name>
</gene>
<dbReference type="Proteomes" id="UP000290288">
    <property type="component" value="Unassembled WGS sequence"/>
</dbReference>
<proteinExistence type="predicted"/>
<comment type="caution">
    <text evidence="2">The sequence shown here is derived from an EMBL/GenBank/DDBJ whole genome shotgun (WGS) entry which is preliminary data.</text>
</comment>
<feature type="region of interest" description="Disordered" evidence="1">
    <location>
        <begin position="206"/>
        <end position="242"/>
    </location>
</feature>
<reference evidence="2 3" key="1">
    <citation type="submission" date="2019-01" db="EMBL/GenBank/DDBJ databases">
        <title>Draft genome sequence of Psathyrella aberdarensis IHI B618.</title>
        <authorList>
            <person name="Buettner E."/>
            <person name="Kellner H."/>
        </authorList>
    </citation>
    <scope>NUCLEOTIDE SEQUENCE [LARGE SCALE GENOMIC DNA]</scope>
    <source>
        <strain evidence="2 3">IHI B618</strain>
    </source>
</reference>
<evidence type="ECO:0000313" key="3">
    <source>
        <dbReference type="Proteomes" id="UP000290288"/>
    </source>
</evidence>
<accession>A0A4Q2D6K5</accession>
<name>A0A4Q2D6K5_9AGAR</name>
<dbReference type="PANTHER" id="PTHR33266">
    <property type="entry name" value="CHROMOSOME 15, WHOLE GENOME SHOTGUN SEQUENCE"/>
    <property type="match status" value="1"/>
</dbReference>
<keyword evidence="3" id="KW-1185">Reference proteome</keyword>
<dbReference type="PANTHER" id="PTHR33266:SF1">
    <property type="entry name" value="F-BOX DOMAIN-CONTAINING PROTEIN"/>
    <property type="match status" value="1"/>
</dbReference>
<feature type="compositionally biased region" description="Low complexity" evidence="1">
    <location>
        <begin position="215"/>
        <end position="242"/>
    </location>
</feature>
<organism evidence="2 3">
    <name type="scientific">Candolleomyces aberdarensis</name>
    <dbReference type="NCBI Taxonomy" id="2316362"/>
    <lineage>
        <taxon>Eukaryota</taxon>
        <taxon>Fungi</taxon>
        <taxon>Dikarya</taxon>
        <taxon>Basidiomycota</taxon>
        <taxon>Agaricomycotina</taxon>
        <taxon>Agaricomycetes</taxon>
        <taxon>Agaricomycetidae</taxon>
        <taxon>Agaricales</taxon>
        <taxon>Agaricineae</taxon>
        <taxon>Psathyrellaceae</taxon>
        <taxon>Candolleomyces</taxon>
    </lineage>
</organism>